<evidence type="ECO:0000313" key="2">
    <source>
        <dbReference type="EMBL" id="KAI9255081.1"/>
    </source>
</evidence>
<evidence type="ECO:0000313" key="3">
    <source>
        <dbReference type="Proteomes" id="UP001209540"/>
    </source>
</evidence>
<feature type="transmembrane region" description="Helical" evidence="1">
    <location>
        <begin position="20"/>
        <end position="38"/>
    </location>
</feature>
<reference evidence="2" key="1">
    <citation type="journal article" date="2022" name="IScience">
        <title>Evolution of zygomycete secretomes and the origins of terrestrial fungal ecologies.</title>
        <authorList>
            <person name="Chang Y."/>
            <person name="Wang Y."/>
            <person name="Mondo S."/>
            <person name="Ahrendt S."/>
            <person name="Andreopoulos W."/>
            <person name="Barry K."/>
            <person name="Beard J."/>
            <person name="Benny G.L."/>
            <person name="Blankenship S."/>
            <person name="Bonito G."/>
            <person name="Cuomo C."/>
            <person name="Desiro A."/>
            <person name="Gervers K.A."/>
            <person name="Hundley H."/>
            <person name="Kuo A."/>
            <person name="LaButti K."/>
            <person name="Lang B.F."/>
            <person name="Lipzen A."/>
            <person name="O'Donnell K."/>
            <person name="Pangilinan J."/>
            <person name="Reynolds N."/>
            <person name="Sandor L."/>
            <person name="Smith M.E."/>
            <person name="Tsang A."/>
            <person name="Grigoriev I.V."/>
            <person name="Stajich J.E."/>
            <person name="Spatafora J.W."/>
        </authorList>
    </citation>
    <scope>NUCLEOTIDE SEQUENCE</scope>
    <source>
        <strain evidence="2">RSA 2281</strain>
    </source>
</reference>
<feature type="transmembrane region" description="Helical" evidence="1">
    <location>
        <begin position="128"/>
        <end position="148"/>
    </location>
</feature>
<dbReference type="Proteomes" id="UP001209540">
    <property type="component" value="Unassembled WGS sequence"/>
</dbReference>
<comment type="caution">
    <text evidence="2">The sequence shown here is derived from an EMBL/GenBank/DDBJ whole genome shotgun (WGS) entry which is preliminary data.</text>
</comment>
<feature type="transmembrane region" description="Helical" evidence="1">
    <location>
        <begin position="154"/>
        <end position="171"/>
    </location>
</feature>
<feature type="transmembrane region" description="Helical" evidence="1">
    <location>
        <begin position="183"/>
        <end position="208"/>
    </location>
</feature>
<gene>
    <name evidence="2" type="ORF">BDA99DRAFT_562357</name>
</gene>
<reference evidence="2" key="2">
    <citation type="submission" date="2023-02" db="EMBL/GenBank/DDBJ databases">
        <authorList>
            <consortium name="DOE Joint Genome Institute"/>
            <person name="Mondo S.J."/>
            <person name="Chang Y."/>
            <person name="Wang Y."/>
            <person name="Ahrendt S."/>
            <person name="Andreopoulos W."/>
            <person name="Barry K."/>
            <person name="Beard J."/>
            <person name="Benny G.L."/>
            <person name="Blankenship S."/>
            <person name="Bonito G."/>
            <person name="Cuomo C."/>
            <person name="Desiro A."/>
            <person name="Gervers K.A."/>
            <person name="Hundley H."/>
            <person name="Kuo A."/>
            <person name="LaButti K."/>
            <person name="Lang B.F."/>
            <person name="Lipzen A."/>
            <person name="O'Donnell K."/>
            <person name="Pangilinan J."/>
            <person name="Reynolds N."/>
            <person name="Sandor L."/>
            <person name="Smith M.W."/>
            <person name="Tsang A."/>
            <person name="Grigoriev I.V."/>
            <person name="Stajich J.E."/>
            <person name="Spatafora J.W."/>
        </authorList>
    </citation>
    <scope>NUCLEOTIDE SEQUENCE</scope>
    <source>
        <strain evidence="2">RSA 2281</strain>
    </source>
</reference>
<feature type="transmembrane region" description="Helical" evidence="1">
    <location>
        <begin position="90"/>
        <end position="107"/>
    </location>
</feature>
<keyword evidence="1" id="KW-1133">Transmembrane helix</keyword>
<feature type="transmembrane region" description="Helical" evidence="1">
    <location>
        <begin position="228"/>
        <end position="249"/>
    </location>
</feature>
<dbReference type="EMBL" id="JAIXMP010000023">
    <property type="protein sequence ID" value="KAI9255081.1"/>
    <property type="molecule type" value="Genomic_DNA"/>
</dbReference>
<keyword evidence="1" id="KW-0472">Membrane</keyword>
<evidence type="ECO:0000256" key="1">
    <source>
        <dbReference type="SAM" id="Phobius"/>
    </source>
</evidence>
<dbReference type="AlphaFoldDB" id="A0AAD5PBH2"/>
<accession>A0AAD5PBH2</accession>
<keyword evidence="1" id="KW-0812">Transmembrane</keyword>
<protein>
    <submittedName>
        <fullName evidence="2">Uncharacterized protein</fullName>
    </submittedName>
</protein>
<organism evidence="2 3">
    <name type="scientific">Phascolomyces articulosus</name>
    <dbReference type="NCBI Taxonomy" id="60185"/>
    <lineage>
        <taxon>Eukaryota</taxon>
        <taxon>Fungi</taxon>
        <taxon>Fungi incertae sedis</taxon>
        <taxon>Mucoromycota</taxon>
        <taxon>Mucoromycotina</taxon>
        <taxon>Mucoromycetes</taxon>
        <taxon>Mucorales</taxon>
        <taxon>Lichtheimiaceae</taxon>
        <taxon>Phascolomyces</taxon>
    </lineage>
</organism>
<sequence length="324" mass="36538">MNFYDSPELPAYTLGVNVPPLALSFGVTIAAITAMSTARHEYTRVYWNVLGPAILVMLSCILNIVMDFAYYDNGILSIVTAVFDAAPPIFTWWIIFDLIAILSYPRIQLDNMKATKKQKIMAPITRAILYFIFSILGLGIVTTFLVLFVGFGVAFLNFVTLIYFIVFLIQMKQCHHDVRPLGGSFRLLVGFVVIGNTLGSVVMGILSLMPLAIRTYGSYGSIAFAHNIVSLVAIKYASIFAMITVLYAFPRYWIPHIRGASVQYDMVDSELQQEEPAFYYQYQDGHHYQQQQSQVGHYNHVPSSYPMLEHQDFSRNNSQPSGFN</sequence>
<keyword evidence="3" id="KW-1185">Reference proteome</keyword>
<name>A0AAD5PBH2_9FUNG</name>
<feature type="transmembrane region" description="Helical" evidence="1">
    <location>
        <begin position="45"/>
        <end position="70"/>
    </location>
</feature>
<proteinExistence type="predicted"/>